<dbReference type="InterPro" id="IPR050330">
    <property type="entry name" value="Bact_OuterMem_StrucFunc"/>
</dbReference>
<dbReference type="InterPro" id="IPR006690">
    <property type="entry name" value="OMPA-like_CS"/>
</dbReference>
<feature type="domain" description="OmpA-like" evidence="5">
    <location>
        <begin position="276"/>
        <end position="387"/>
    </location>
</feature>
<organism evidence="6 7">
    <name type="scientific">Parabacteroides goldsteinii</name>
    <dbReference type="NCBI Taxonomy" id="328812"/>
    <lineage>
        <taxon>Bacteria</taxon>
        <taxon>Pseudomonadati</taxon>
        <taxon>Bacteroidota</taxon>
        <taxon>Bacteroidia</taxon>
        <taxon>Bacteroidales</taxon>
        <taxon>Tannerellaceae</taxon>
        <taxon>Parabacteroides</taxon>
    </lineage>
</organism>
<dbReference type="PANTHER" id="PTHR30329">
    <property type="entry name" value="STATOR ELEMENT OF FLAGELLAR MOTOR COMPLEX"/>
    <property type="match status" value="1"/>
</dbReference>
<reference evidence="6 7" key="1">
    <citation type="submission" date="2015-06" db="EMBL/GenBank/DDBJ databases">
        <title>Draft Genome Sequence of Parabacteroides goldsteinii with Putative Novel Metallo-Beta-Lactamases Isolated from a Blood Culture from a Human Patient.</title>
        <authorList>
            <person name="Krogh T.J."/>
            <person name="Agergaard C.N."/>
            <person name="Moller-Jensen J."/>
            <person name="Justesen U.S."/>
        </authorList>
    </citation>
    <scope>NUCLEOTIDE SEQUENCE [LARGE SCALE GENOMIC DNA]</scope>
    <source>
        <strain evidence="6 7">910340</strain>
    </source>
</reference>
<name>A0A0J6CAG1_9BACT</name>
<evidence type="ECO:0000256" key="1">
    <source>
        <dbReference type="ARBA" id="ARBA00004370"/>
    </source>
</evidence>
<dbReference type="PATRIC" id="fig|328812.4.peg.3532"/>
<evidence type="ECO:0000256" key="3">
    <source>
        <dbReference type="PROSITE-ProRule" id="PRU00473"/>
    </source>
</evidence>
<dbReference type="PANTHER" id="PTHR30329:SF21">
    <property type="entry name" value="LIPOPROTEIN YIAD-RELATED"/>
    <property type="match status" value="1"/>
</dbReference>
<dbReference type="SUPFAM" id="SSF103088">
    <property type="entry name" value="OmpA-like"/>
    <property type="match status" value="1"/>
</dbReference>
<dbReference type="RefSeq" id="WP_044214459.1">
    <property type="nucleotide sequence ID" value="NZ_CAJLDJ010000010.1"/>
</dbReference>
<evidence type="ECO:0000313" key="7">
    <source>
        <dbReference type="Proteomes" id="UP000036166"/>
    </source>
</evidence>
<proteinExistence type="predicted"/>
<keyword evidence="2 3" id="KW-0472">Membrane</keyword>
<evidence type="ECO:0000313" key="6">
    <source>
        <dbReference type="EMBL" id="KMM33161.1"/>
    </source>
</evidence>
<feature type="signal peptide" evidence="4">
    <location>
        <begin position="1"/>
        <end position="19"/>
    </location>
</feature>
<gene>
    <name evidence="6" type="ORF">ACM15_13585</name>
</gene>
<dbReference type="GO" id="GO:0009279">
    <property type="term" value="C:cell outer membrane"/>
    <property type="evidence" value="ECO:0007669"/>
    <property type="project" value="InterPro"/>
</dbReference>
<protein>
    <submittedName>
        <fullName evidence="6">Membrane protein</fullName>
    </submittedName>
</protein>
<dbReference type="InterPro" id="IPR006665">
    <property type="entry name" value="OmpA-like"/>
</dbReference>
<dbReference type="AlphaFoldDB" id="A0A0J6CAG1"/>
<feature type="chain" id="PRO_5005268969" evidence="4">
    <location>
        <begin position="20"/>
        <end position="387"/>
    </location>
</feature>
<accession>A0A0J6CAG1</accession>
<dbReference type="PROSITE" id="PS01068">
    <property type="entry name" value="OMPA_1"/>
    <property type="match status" value="1"/>
</dbReference>
<evidence type="ECO:0000256" key="4">
    <source>
        <dbReference type="SAM" id="SignalP"/>
    </source>
</evidence>
<sequence length="387" mass="43722">MNKIIISMALLGVMQISYAQEKEGYSTEPAHSATFLKNGFWDNWFIGAGAGANIYFGDNNKDADFFNRFTVTPEFQVGKWISPYLGTRIKAAGLTNLHTFNDNASIMSRNRYASFQANLMWSITDYFMKYSSDRVYRLIPYVGFGWAFGWDYANQPEYAMGHTRDNSMTLNAGIINNFKLSNRVTLSIEFAATALKSGFNQVKTSGNYDILGTASAGLIFNLGKTATFSEAELRNPLEIEALNNTINELHQQNQLLAQRPVSCPECPPSEIITEKIVETNPLINNVVLFKINQTKVDPYQGVNIYNIAQYLKDNPQLKVKVVGYTDKKTGTATINEKLSAERAQNVARILIDEYNISRDRVIVEWVGDREPPFDKPEWNRAVILYVE</sequence>
<comment type="caution">
    <text evidence="6">The sequence shown here is derived from an EMBL/GenBank/DDBJ whole genome shotgun (WGS) entry which is preliminary data.</text>
</comment>
<dbReference type="Proteomes" id="UP000036166">
    <property type="component" value="Unassembled WGS sequence"/>
</dbReference>
<dbReference type="PROSITE" id="PS51123">
    <property type="entry name" value="OMPA_2"/>
    <property type="match status" value="1"/>
</dbReference>
<dbReference type="Gene3D" id="3.30.1330.60">
    <property type="entry name" value="OmpA-like domain"/>
    <property type="match status" value="1"/>
</dbReference>
<keyword evidence="4" id="KW-0732">Signal</keyword>
<evidence type="ECO:0000259" key="5">
    <source>
        <dbReference type="PROSITE" id="PS51123"/>
    </source>
</evidence>
<dbReference type="Pfam" id="PF00691">
    <property type="entry name" value="OmpA"/>
    <property type="match status" value="1"/>
</dbReference>
<evidence type="ECO:0000256" key="2">
    <source>
        <dbReference type="ARBA" id="ARBA00023136"/>
    </source>
</evidence>
<dbReference type="InterPro" id="IPR036737">
    <property type="entry name" value="OmpA-like_sf"/>
</dbReference>
<dbReference type="EMBL" id="LFJV01000042">
    <property type="protein sequence ID" value="KMM33161.1"/>
    <property type="molecule type" value="Genomic_DNA"/>
</dbReference>
<dbReference type="CDD" id="cd07185">
    <property type="entry name" value="OmpA_C-like"/>
    <property type="match status" value="1"/>
</dbReference>
<comment type="subcellular location">
    <subcellularLocation>
        <location evidence="1">Membrane</location>
    </subcellularLocation>
</comment>